<dbReference type="GO" id="GO:0016874">
    <property type="term" value="F:ligase activity"/>
    <property type="evidence" value="ECO:0007669"/>
    <property type="project" value="UniProtKB-KW"/>
</dbReference>
<dbReference type="Pfam" id="PF13563">
    <property type="entry name" value="2_5_RNA_ligase2"/>
    <property type="match status" value="1"/>
</dbReference>
<proteinExistence type="predicted"/>
<dbReference type="RefSeq" id="WP_345055222.1">
    <property type="nucleotide sequence ID" value="NZ_JBHMBH010000012.1"/>
</dbReference>
<sequence>MRNLNLVAFVESVADGLIFPRSDWPLHITLLRFDVEPSDDDDVAARLSELVTAPAMGALGTDLTVGPDAGFGHQGSIAVSLVEHHPILQGLHEELFEAVASIGGRPATPQYVMEHYRPHISHHDGKRPKPGDAVVLNQIALVDMAPEGNHTIRRILKLWRLPAEPNAPEG</sequence>
<keyword evidence="1" id="KW-0436">Ligase</keyword>
<dbReference type="SUPFAM" id="SSF55144">
    <property type="entry name" value="LigT-like"/>
    <property type="match status" value="1"/>
</dbReference>
<keyword evidence="2" id="KW-1185">Reference proteome</keyword>
<evidence type="ECO:0000313" key="1">
    <source>
        <dbReference type="EMBL" id="MFB9713515.1"/>
    </source>
</evidence>
<evidence type="ECO:0000313" key="2">
    <source>
        <dbReference type="Proteomes" id="UP001589536"/>
    </source>
</evidence>
<accession>A0ABV5UPV7</accession>
<protein>
    <submittedName>
        <fullName evidence="1">2'-5' RNA ligase family protein</fullName>
    </submittedName>
</protein>
<name>A0ABV5UPV7_9MICC</name>
<organism evidence="1 2">
    <name type="scientific">Arthrobacter methylotrophus</name>
    <dbReference type="NCBI Taxonomy" id="121291"/>
    <lineage>
        <taxon>Bacteria</taxon>
        <taxon>Bacillati</taxon>
        <taxon>Actinomycetota</taxon>
        <taxon>Actinomycetes</taxon>
        <taxon>Micrococcales</taxon>
        <taxon>Micrococcaceae</taxon>
        <taxon>Arthrobacter</taxon>
    </lineage>
</organism>
<dbReference type="InterPro" id="IPR009097">
    <property type="entry name" value="Cyclic_Pdiesterase"/>
</dbReference>
<dbReference type="EMBL" id="JBHMBH010000012">
    <property type="protein sequence ID" value="MFB9713515.1"/>
    <property type="molecule type" value="Genomic_DNA"/>
</dbReference>
<reference evidence="1 2" key="1">
    <citation type="submission" date="2024-09" db="EMBL/GenBank/DDBJ databases">
        <authorList>
            <person name="Sun Q."/>
            <person name="Mori K."/>
        </authorList>
    </citation>
    <scope>NUCLEOTIDE SEQUENCE [LARGE SCALE GENOMIC DNA]</scope>
    <source>
        <strain evidence="1 2">JCM 13519</strain>
    </source>
</reference>
<comment type="caution">
    <text evidence="1">The sequence shown here is derived from an EMBL/GenBank/DDBJ whole genome shotgun (WGS) entry which is preliminary data.</text>
</comment>
<dbReference type="Proteomes" id="UP001589536">
    <property type="component" value="Unassembled WGS sequence"/>
</dbReference>
<gene>
    <name evidence="1" type="ORF">ACFFPI_05025</name>
</gene>
<dbReference type="Gene3D" id="3.90.1140.10">
    <property type="entry name" value="Cyclic phosphodiesterase"/>
    <property type="match status" value="1"/>
</dbReference>